<accession>A0A081BAB4</accession>
<dbReference type="STRING" id="1333998.M2A_1481"/>
<dbReference type="EMBL" id="BBIO01000006">
    <property type="protein sequence ID" value="GAK44982.1"/>
    <property type="molecule type" value="Genomic_DNA"/>
</dbReference>
<reference evidence="1 2" key="1">
    <citation type="submission" date="2014-07" db="EMBL/GenBank/DDBJ databases">
        <title>Tepidicaulis marinum gen. nov., sp. nov., a novel marine bacterium denitrifying nitrate to nitrous oxide strictly under microaerobic conditions.</title>
        <authorList>
            <person name="Takeuchi M."/>
            <person name="Yamagishi T."/>
            <person name="Kamagata Y."/>
            <person name="Oshima K."/>
            <person name="Hattori M."/>
            <person name="Katayama T."/>
            <person name="Hanada S."/>
            <person name="Tamaki H."/>
            <person name="Marumo K."/>
            <person name="Maeda H."/>
            <person name="Nedachi M."/>
            <person name="Iwasaki W."/>
            <person name="Suwa Y."/>
            <person name="Sakata S."/>
        </authorList>
    </citation>
    <scope>NUCLEOTIDE SEQUENCE [LARGE SCALE GENOMIC DNA]</scope>
    <source>
        <strain evidence="1 2">MA2</strain>
    </source>
</reference>
<name>A0A081BAB4_9HYPH</name>
<protein>
    <submittedName>
        <fullName evidence="1">Uncharacterized protein</fullName>
    </submittedName>
</protein>
<sequence length="88" mass="9977">MIGKFITRHCDCAASFGKKLTTHGTNDDCIPDFPRSAFHVRHYRTNGKRELSACAAEGAIGVFKLQGDTFCAFRYLKTEFTDILTYHR</sequence>
<evidence type="ECO:0000313" key="2">
    <source>
        <dbReference type="Proteomes" id="UP000028702"/>
    </source>
</evidence>
<keyword evidence="2" id="KW-1185">Reference proteome</keyword>
<gene>
    <name evidence="1" type="ORF">M2A_1481</name>
</gene>
<dbReference type="AlphaFoldDB" id="A0A081BAB4"/>
<evidence type="ECO:0000313" key="1">
    <source>
        <dbReference type="EMBL" id="GAK44982.1"/>
    </source>
</evidence>
<organism evidence="1 2">
    <name type="scientific">Tepidicaulis marinus</name>
    <dbReference type="NCBI Taxonomy" id="1333998"/>
    <lineage>
        <taxon>Bacteria</taxon>
        <taxon>Pseudomonadati</taxon>
        <taxon>Pseudomonadota</taxon>
        <taxon>Alphaproteobacteria</taxon>
        <taxon>Hyphomicrobiales</taxon>
        <taxon>Parvibaculaceae</taxon>
        <taxon>Tepidicaulis</taxon>
    </lineage>
</organism>
<proteinExistence type="predicted"/>
<comment type="caution">
    <text evidence="1">The sequence shown here is derived from an EMBL/GenBank/DDBJ whole genome shotgun (WGS) entry which is preliminary data.</text>
</comment>
<dbReference type="Proteomes" id="UP000028702">
    <property type="component" value="Unassembled WGS sequence"/>
</dbReference>